<dbReference type="RefSeq" id="WP_230501582.1">
    <property type="nucleotide sequence ID" value="NZ_CAKJTJ010000012.1"/>
</dbReference>
<comment type="caution">
    <text evidence="1">The sequence shown here is derived from an EMBL/GenBank/DDBJ whole genome shotgun (WGS) entry which is preliminary data.</text>
</comment>
<gene>
    <name evidence="1" type="ORF">BACCIP111883_02474</name>
</gene>
<dbReference type="Proteomes" id="UP000789833">
    <property type="component" value="Unassembled WGS sequence"/>
</dbReference>
<evidence type="ECO:0000313" key="1">
    <source>
        <dbReference type="EMBL" id="CAG9621701.1"/>
    </source>
</evidence>
<dbReference type="EMBL" id="CAKJTJ010000012">
    <property type="protein sequence ID" value="CAG9621701.1"/>
    <property type="molecule type" value="Genomic_DNA"/>
</dbReference>
<sequence length="125" mass="14947">MNHYDYEKAVASFNYYRQELYMLLCLLEQYDRADLLAKKNSYLQLIAHFKALKEELKKEIKILIQYDANMLVCDFLLPSLSVVFIYLQDIGVNRINPNSINKVIQHVKRAYLFMEQHHQKLMEAK</sequence>
<organism evidence="1 2">
    <name type="scientific">Sutcliffiella rhizosphaerae</name>
    <dbReference type="NCBI Taxonomy" id="2880967"/>
    <lineage>
        <taxon>Bacteria</taxon>
        <taxon>Bacillati</taxon>
        <taxon>Bacillota</taxon>
        <taxon>Bacilli</taxon>
        <taxon>Bacillales</taxon>
        <taxon>Bacillaceae</taxon>
        <taxon>Sutcliffiella</taxon>
    </lineage>
</organism>
<accession>A0ABM8YNX6</accession>
<proteinExistence type="predicted"/>
<protein>
    <submittedName>
        <fullName evidence="1">Uncharacterized protein</fullName>
    </submittedName>
</protein>
<reference evidence="1 2" key="1">
    <citation type="submission" date="2021-10" db="EMBL/GenBank/DDBJ databases">
        <authorList>
            <person name="Criscuolo A."/>
        </authorList>
    </citation>
    <scope>NUCLEOTIDE SEQUENCE [LARGE SCALE GENOMIC DNA]</scope>
    <source>
        <strain evidence="2">CIP 111883</strain>
    </source>
</reference>
<evidence type="ECO:0000313" key="2">
    <source>
        <dbReference type="Proteomes" id="UP000789833"/>
    </source>
</evidence>
<name>A0ABM8YNX6_9BACI</name>
<keyword evidence="2" id="KW-1185">Reference proteome</keyword>